<keyword evidence="1" id="KW-0812">Transmembrane</keyword>
<dbReference type="Proteomes" id="UP001146793">
    <property type="component" value="Unassembled WGS sequence"/>
</dbReference>
<protein>
    <recommendedName>
        <fullName evidence="4">Transmembrane protein</fullName>
    </recommendedName>
</protein>
<comment type="caution">
    <text evidence="2">The sequence shown here is derived from an EMBL/GenBank/DDBJ whole genome shotgun (WGS) entry which is preliminary data.</text>
</comment>
<keyword evidence="1" id="KW-1133">Transmembrane helix</keyword>
<feature type="transmembrane region" description="Helical" evidence="1">
    <location>
        <begin position="29"/>
        <end position="47"/>
    </location>
</feature>
<feature type="transmembrane region" description="Helical" evidence="1">
    <location>
        <begin position="109"/>
        <end position="131"/>
    </location>
</feature>
<dbReference type="AlphaFoldDB" id="A0AAV8A7S8"/>
<feature type="transmembrane region" description="Helical" evidence="1">
    <location>
        <begin position="151"/>
        <end position="173"/>
    </location>
</feature>
<proteinExistence type="predicted"/>
<organism evidence="2 3">
    <name type="scientific">Anaeramoeba flamelloides</name>
    <dbReference type="NCBI Taxonomy" id="1746091"/>
    <lineage>
        <taxon>Eukaryota</taxon>
        <taxon>Metamonada</taxon>
        <taxon>Anaeramoebidae</taxon>
        <taxon>Anaeramoeba</taxon>
    </lineage>
</organism>
<evidence type="ECO:0008006" key="4">
    <source>
        <dbReference type="Google" id="ProtNLM"/>
    </source>
</evidence>
<dbReference type="EMBL" id="JANTQA010000012">
    <property type="protein sequence ID" value="KAJ3449629.1"/>
    <property type="molecule type" value="Genomic_DNA"/>
</dbReference>
<accession>A0AAV8A7S8</accession>
<feature type="transmembrane region" description="Helical" evidence="1">
    <location>
        <begin position="67"/>
        <end position="88"/>
    </location>
</feature>
<reference evidence="2" key="1">
    <citation type="submission" date="2022-08" db="EMBL/GenBank/DDBJ databases">
        <title>Novel sulphate-reducing endosymbionts in the free-living metamonad Anaeramoeba.</title>
        <authorList>
            <person name="Jerlstrom-Hultqvist J."/>
            <person name="Cepicka I."/>
            <person name="Gallot-Lavallee L."/>
            <person name="Salas-Leiva D."/>
            <person name="Curtis B.A."/>
            <person name="Zahonova K."/>
            <person name="Pipaliya S."/>
            <person name="Dacks J."/>
            <person name="Roger A.J."/>
        </authorList>
    </citation>
    <scope>NUCLEOTIDE SEQUENCE</scope>
    <source>
        <strain evidence="2">Busselton2</strain>
    </source>
</reference>
<keyword evidence="1" id="KW-0472">Membrane</keyword>
<evidence type="ECO:0000313" key="3">
    <source>
        <dbReference type="Proteomes" id="UP001146793"/>
    </source>
</evidence>
<evidence type="ECO:0000256" key="1">
    <source>
        <dbReference type="SAM" id="Phobius"/>
    </source>
</evidence>
<sequence>MALYRLKAQLTSFESIQNQSQSQINKSEALQWIGIGCFFFVIMGFTIACEDESKENVQLKIMGLYNLILGVFTFSLSVIAFIFAFNISKTFLRKKLNKESELVRMMKRFYIILLVDGFILLIIFAECIFFTFKQFAQSEDPTKGMSNRVRIGSLLIGHFCEVLPTLLFLLLFVNKNFTKVKSINNSEFDPILNTSSYDEYD</sequence>
<name>A0AAV8A7S8_9EUKA</name>
<gene>
    <name evidence="2" type="ORF">M0812_05784</name>
</gene>
<evidence type="ECO:0000313" key="2">
    <source>
        <dbReference type="EMBL" id="KAJ3449629.1"/>
    </source>
</evidence>